<dbReference type="EMBL" id="GL377594">
    <property type="protein sequence ID" value="EFJ22843.1"/>
    <property type="molecule type" value="Genomic_DNA"/>
</dbReference>
<dbReference type="Gramene" id="EFJ22843">
    <property type="protein sequence ID" value="EFJ22843"/>
    <property type="gene ID" value="SELMODRAFT_416118"/>
</dbReference>
<keyword evidence="3" id="KW-1185">Reference proteome</keyword>
<proteinExistence type="predicted"/>
<dbReference type="HOGENOM" id="CLU_089117_0_0_1"/>
<protein>
    <submittedName>
        <fullName evidence="2">Uncharacterized protein</fullName>
    </submittedName>
</protein>
<gene>
    <name evidence="2" type="ORF">SELMODRAFT_416118</name>
</gene>
<dbReference type="KEGG" id="smo:SELMODRAFT_416118"/>
<feature type="region of interest" description="Disordered" evidence="1">
    <location>
        <begin position="187"/>
        <end position="213"/>
    </location>
</feature>
<dbReference type="InParanoid" id="D8RY52"/>
<evidence type="ECO:0000256" key="1">
    <source>
        <dbReference type="SAM" id="MobiDB-lite"/>
    </source>
</evidence>
<dbReference type="AlphaFoldDB" id="D8RY52"/>
<organism evidence="3">
    <name type="scientific">Selaginella moellendorffii</name>
    <name type="common">Spikemoss</name>
    <dbReference type="NCBI Taxonomy" id="88036"/>
    <lineage>
        <taxon>Eukaryota</taxon>
        <taxon>Viridiplantae</taxon>
        <taxon>Streptophyta</taxon>
        <taxon>Embryophyta</taxon>
        <taxon>Tracheophyta</taxon>
        <taxon>Lycopodiopsida</taxon>
        <taxon>Selaginellales</taxon>
        <taxon>Selaginellaceae</taxon>
        <taxon>Selaginella</taxon>
    </lineage>
</organism>
<name>D8RY52_SELML</name>
<reference evidence="2 3" key="1">
    <citation type="journal article" date="2011" name="Science">
        <title>The Selaginella genome identifies genetic changes associated with the evolution of vascular plants.</title>
        <authorList>
            <person name="Banks J.A."/>
            <person name="Nishiyama T."/>
            <person name="Hasebe M."/>
            <person name="Bowman J.L."/>
            <person name="Gribskov M."/>
            <person name="dePamphilis C."/>
            <person name="Albert V.A."/>
            <person name="Aono N."/>
            <person name="Aoyama T."/>
            <person name="Ambrose B.A."/>
            <person name="Ashton N.W."/>
            <person name="Axtell M.J."/>
            <person name="Barker E."/>
            <person name="Barker M.S."/>
            <person name="Bennetzen J.L."/>
            <person name="Bonawitz N.D."/>
            <person name="Chapple C."/>
            <person name="Cheng C."/>
            <person name="Correa L.G."/>
            <person name="Dacre M."/>
            <person name="DeBarry J."/>
            <person name="Dreyer I."/>
            <person name="Elias M."/>
            <person name="Engstrom E.M."/>
            <person name="Estelle M."/>
            <person name="Feng L."/>
            <person name="Finet C."/>
            <person name="Floyd S.K."/>
            <person name="Frommer W.B."/>
            <person name="Fujita T."/>
            <person name="Gramzow L."/>
            <person name="Gutensohn M."/>
            <person name="Harholt J."/>
            <person name="Hattori M."/>
            <person name="Heyl A."/>
            <person name="Hirai T."/>
            <person name="Hiwatashi Y."/>
            <person name="Ishikawa M."/>
            <person name="Iwata M."/>
            <person name="Karol K.G."/>
            <person name="Koehler B."/>
            <person name="Kolukisaoglu U."/>
            <person name="Kubo M."/>
            <person name="Kurata T."/>
            <person name="Lalonde S."/>
            <person name="Li K."/>
            <person name="Li Y."/>
            <person name="Litt A."/>
            <person name="Lyons E."/>
            <person name="Manning G."/>
            <person name="Maruyama T."/>
            <person name="Michael T.P."/>
            <person name="Mikami K."/>
            <person name="Miyazaki S."/>
            <person name="Morinaga S."/>
            <person name="Murata T."/>
            <person name="Mueller-Roeber B."/>
            <person name="Nelson D.R."/>
            <person name="Obara M."/>
            <person name="Oguri Y."/>
            <person name="Olmstead R.G."/>
            <person name="Onodera N."/>
            <person name="Petersen B.L."/>
            <person name="Pils B."/>
            <person name="Prigge M."/>
            <person name="Rensing S.A."/>
            <person name="Riano-Pachon D.M."/>
            <person name="Roberts A.W."/>
            <person name="Sato Y."/>
            <person name="Scheller H.V."/>
            <person name="Schulz B."/>
            <person name="Schulz C."/>
            <person name="Shakirov E.V."/>
            <person name="Shibagaki N."/>
            <person name="Shinohara N."/>
            <person name="Shippen D.E."/>
            <person name="Soerensen I."/>
            <person name="Sotooka R."/>
            <person name="Sugimoto N."/>
            <person name="Sugita M."/>
            <person name="Sumikawa N."/>
            <person name="Tanurdzic M."/>
            <person name="Theissen G."/>
            <person name="Ulvskov P."/>
            <person name="Wakazuki S."/>
            <person name="Weng J.K."/>
            <person name="Willats W.W."/>
            <person name="Wipf D."/>
            <person name="Wolf P.G."/>
            <person name="Yang L."/>
            <person name="Zimmer A.D."/>
            <person name="Zhu Q."/>
            <person name="Mitros T."/>
            <person name="Hellsten U."/>
            <person name="Loque D."/>
            <person name="Otillar R."/>
            <person name="Salamov A."/>
            <person name="Schmutz J."/>
            <person name="Shapiro H."/>
            <person name="Lindquist E."/>
            <person name="Lucas S."/>
            <person name="Rokhsar D."/>
            <person name="Grigoriev I.V."/>
        </authorList>
    </citation>
    <scope>NUCLEOTIDE SEQUENCE [LARGE SCALE GENOMIC DNA]</scope>
</reference>
<evidence type="ECO:0000313" key="2">
    <source>
        <dbReference type="EMBL" id="EFJ22843.1"/>
    </source>
</evidence>
<dbReference type="Proteomes" id="UP000001514">
    <property type="component" value="Unassembled WGS sequence"/>
</dbReference>
<sequence length="213" mass="23880">MTAVLHLELFHYGILIKQAAGPDQIYKPSTWTLAGGIFNPVAVWDLEPFTSKTVTVCEIVKACCSTTLNLEKATKKAKRSRSPSHRAVLGLAWLFSHSTPEWSAQPDLCSFLCCLFLEETAALNAFVTGLVLVFAPKSSLCARMMMEDESSMITGSARDLTRQQQQQQEWMMMEGAADDWDETELEIDGAGEDFPQERPYSFFHADRDSPNRF</sequence>
<accession>D8RY52</accession>
<feature type="compositionally biased region" description="Basic and acidic residues" evidence="1">
    <location>
        <begin position="204"/>
        <end position="213"/>
    </location>
</feature>
<evidence type="ECO:0000313" key="3">
    <source>
        <dbReference type="Proteomes" id="UP000001514"/>
    </source>
</evidence>